<gene>
    <name evidence="2" type="ORF">SAMN05660776_1842</name>
</gene>
<feature type="transmembrane region" description="Helical" evidence="1">
    <location>
        <begin position="631"/>
        <end position="649"/>
    </location>
</feature>
<dbReference type="STRING" id="241145.SAMN05660776_1842"/>
<feature type="transmembrane region" description="Helical" evidence="1">
    <location>
        <begin position="545"/>
        <end position="562"/>
    </location>
</feature>
<feature type="transmembrane region" description="Helical" evidence="1">
    <location>
        <begin position="12"/>
        <end position="29"/>
    </location>
</feature>
<feature type="transmembrane region" description="Helical" evidence="1">
    <location>
        <begin position="119"/>
        <end position="141"/>
    </location>
</feature>
<dbReference type="PANTHER" id="PTHR16214:SF3">
    <property type="entry name" value="TRANSMEMBRANE PROTEIN 260"/>
    <property type="match status" value="1"/>
</dbReference>
<evidence type="ECO:0000313" key="2">
    <source>
        <dbReference type="EMBL" id="SKB54887.1"/>
    </source>
</evidence>
<feature type="transmembrane region" description="Helical" evidence="1">
    <location>
        <begin position="220"/>
        <end position="246"/>
    </location>
</feature>
<keyword evidence="3" id="KW-1185">Reference proteome</keyword>
<protein>
    <recommendedName>
        <fullName evidence="4">DUF2723 domain-containing protein</fullName>
    </recommendedName>
</protein>
<proteinExistence type="predicted"/>
<dbReference type="RefSeq" id="WP_079720676.1">
    <property type="nucleotide sequence ID" value="NZ_FUYY01000002.1"/>
</dbReference>
<accession>A0A1T5C655</accession>
<keyword evidence="1" id="KW-1133">Transmembrane helix</keyword>
<feature type="transmembrane region" description="Helical" evidence="1">
    <location>
        <begin position="147"/>
        <end position="165"/>
    </location>
</feature>
<dbReference type="Proteomes" id="UP000190230">
    <property type="component" value="Unassembled WGS sequence"/>
</dbReference>
<evidence type="ECO:0000256" key="1">
    <source>
        <dbReference type="SAM" id="Phobius"/>
    </source>
</evidence>
<dbReference type="EMBL" id="FUYY01000002">
    <property type="protein sequence ID" value="SKB54887.1"/>
    <property type="molecule type" value="Genomic_DNA"/>
</dbReference>
<organism evidence="2 3">
    <name type="scientific">Salegentibacter holothuriorum</name>
    <dbReference type="NCBI Taxonomy" id="241145"/>
    <lineage>
        <taxon>Bacteria</taxon>
        <taxon>Pseudomonadati</taxon>
        <taxon>Bacteroidota</taxon>
        <taxon>Flavobacteriia</taxon>
        <taxon>Flavobacteriales</taxon>
        <taxon>Flavobacteriaceae</taxon>
        <taxon>Salegentibacter</taxon>
    </lineage>
</organism>
<feature type="transmembrane region" description="Helical" evidence="1">
    <location>
        <begin position="258"/>
        <end position="279"/>
    </location>
</feature>
<evidence type="ECO:0008006" key="4">
    <source>
        <dbReference type="Google" id="ProtNLM"/>
    </source>
</evidence>
<feature type="transmembrane region" description="Helical" evidence="1">
    <location>
        <begin position="599"/>
        <end position="619"/>
    </location>
</feature>
<dbReference type="PANTHER" id="PTHR16214">
    <property type="entry name" value="TRANSMEMBRANE PROTEIN 260"/>
    <property type="match status" value="1"/>
</dbReference>
<feature type="transmembrane region" description="Helical" evidence="1">
    <location>
        <begin position="291"/>
        <end position="310"/>
    </location>
</feature>
<feature type="transmembrane region" description="Helical" evidence="1">
    <location>
        <begin position="82"/>
        <end position="107"/>
    </location>
</feature>
<evidence type="ECO:0000313" key="3">
    <source>
        <dbReference type="Proteomes" id="UP000190230"/>
    </source>
</evidence>
<keyword evidence="1" id="KW-0472">Membrane</keyword>
<dbReference type="OrthoDB" id="9807602at2"/>
<dbReference type="AlphaFoldDB" id="A0A1T5C655"/>
<feature type="transmembrane region" description="Helical" evidence="1">
    <location>
        <begin position="177"/>
        <end position="208"/>
    </location>
</feature>
<reference evidence="3" key="1">
    <citation type="submission" date="2017-02" db="EMBL/GenBank/DDBJ databases">
        <authorList>
            <person name="Varghese N."/>
            <person name="Submissions S."/>
        </authorList>
    </citation>
    <scope>NUCLEOTIDE SEQUENCE [LARGE SCALE GENOMIC DNA]</scope>
    <source>
        <strain evidence="3">DSM 23405</strain>
    </source>
</reference>
<name>A0A1T5C655_9FLAO</name>
<keyword evidence="1" id="KW-0812">Transmembrane</keyword>
<dbReference type="InterPro" id="IPR021280">
    <property type="entry name" value="TMEM260-like"/>
</dbReference>
<feature type="transmembrane region" description="Helical" evidence="1">
    <location>
        <begin position="568"/>
        <end position="587"/>
    </location>
</feature>
<dbReference type="InterPro" id="IPR052724">
    <property type="entry name" value="GT117_domain-containing"/>
</dbReference>
<dbReference type="Pfam" id="PF11028">
    <property type="entry name" value="TMEM260-like"/>
    <property type="match status" value="1"/>
</dbReference>
<sequence>MIDFSFKKWNKILGWLVFLIALTTYTLTLEPTASFWDAGEYIATSANLEVGHPPGAPLYQMLGAFFSTFAADNSQVALMVNFMSGAASAFAVLFMFWSISLLVLKIAGPVEKLKTSNKLAVLGSALVGSLAFTFTDSFWFSAVEAEVYAMAACLMALLFYLGLLWERDMFKPRGNRWLILISLVVGLSFGVHFMGLLTIPAIGFLYFFKNYKKITVKNFIIANIVVVAVLMFIFKLLLPYTLTFFAASELFFTNSLGLPFNTGTVIALLVIVALFYFGINYTRKKNYFQLNTLFLCILFILIGFSSWVMLPIRSNAPTVINENSPDNARELLAYYNREQYGETHLFYGPQFSEMYAGLDENNPYTDAKPKYEKDEEAGKYIIVNDYKNAKQNLDDSHKAFLPRMWSSQHAANYMDFTGPLKFTIKQEYQGEERLVSAVNEFQNRYAQGELDNTDYHSFLRQFGDYLNIEKPSFASNIGYLLEYQIGYMYWRYFMWNFVGRQDDNQGKYTDMNGNWISGIDFIDEMHVGPQDNLPSDVKNNKARNTYYFLPLILGLIGLVFQFKRDKNNFWVLLVFFLFTGIALKIYLNERPFEPRERDYALVGSFYVFAIWIGFGAYALFDWAKKFLKPKLAAPIVIATSILAVPVLLASENWDDHDRSGRDTTLTMAKMYLDSVDENGIIFTIGDNDTFALWYVQQIERYRTDVRVVNTSLFATDWYIDQMKRKAFESDPIPSQFENEDYNGVNDAVFAKEVTKDTIPLKTWLNYIQNDDPRTQAELQSGQMINTFPTKNISIPVNKETVLENGIVEERFADQIVDEIVINLDSQVIYKNTLLMLDILANNNWERPIYFSGGSFNDEDYLWMKEYLQLEGVAYKLVPIKTPVDPRNPYDMGRINTDKMYDIVMNWDWGNMGSDDIYHDPETRRNSITYRSNLARLVENLLNEQDTTRAKKVLDLAMENMPVEHFNYYALLEPYVTGYYEVGEPEKAREIWEKIATHYKENLQYYSSWDIDRQYRYFNEIVSNIERYRALVDLLVVHQDEKILEEKADEFNEHLEMFRHFYGEEEEITPATPEEILLEEGVNSELNGGNNSLRIDSSE</sequence>